<sequence>MGQAIQRGERRTNVDDIFDYLHEEILSLNLRPGDKISEADIASQFGVSRQPVRDAFSRLANLDLLLIRPQRATEVRRFSMREIEKSRFVRAAVESKVLQRAAEYCDTQGAAQLDAALAQQEKAIKEKDFDSFGALDYEFHKALCEIAQADFAFDVIMSEKSKVDRLCMLGLSKEDRMPELVADHRAIADAIKDHDPEKAIEFGMRHLSRLDKTIESISATKASYFEHADE</sequence>
<accession>A0A1Y5RCY6</accession>
<evidence type="ECO:0000313" key="6">
    <source>
        <dbReference type="Proteomes" id="UP000193307"/>
    </source>
</evidence>
<organism evidence="5 6">
    <name type="scientific">Pacificibacter marinus</name>
    <dbReference type="NCBI Taxonomy" id="658057"/>
    <lineage>
        <taxon>Bacteria</taxon>
        <taxon>Pseudomonadati</taxon>
        <taxon>Pseudomonadota</taxon>
        <taxon>Alphaproteobacteria</taxon>
        <taxon>Rhodobacterales</taxon>
        <taxon>Roseobacteraceae</taxon>
        <taxon>Pacificibacter</taxon>
    </lineage>
</organism>
<gene>
    <name evidence="5" type="primary">ydfH_2</name>
    <name evidence="5" type="ORF">PAM7971_00246</name>
</gene>
<dbReference type="SMART" id="SM00345">
    <property type="entry name" value="HTH_GNTR"/>
    <property type="match status" value="1"/>
</dbReference>
<dbReference type="GO" id="GO:0003677">
    <property type="term" value="F:DNA binding"/>
    <property type="evidence" value="ECO:0007669"/>
    <property type="project" value="UniProtKB-KW"/>
</dbReference>
<dbReference type="RefSeq" id="WP_085847162.1">
    <property type="nucleotide sequence ID" value="NZ_FNZV01000001.1"/>
</dbReference>
<keyword evidence="3" id="KW-0804">Transcription</keyword>
<dbReference type="Pfam" id="PF00392">
    <property type="entry name" value="GntR"/>
    <property type="match status" value="1"/>
</dbReference>
<dbReference type="GO" id="GO:0003700">
    <property type="term" value="F:DNA-binding transcription factor activity"/>
    <property type="evidence" value="ECO:0007669"/>
    <property type="project" value="InterPro"/>
</dbReference>
<dbReference type="STRING" id="658057.SAMN04488032_101401"/>
<dbReference type="OrthoDB" id="9788098at2"/>
<dbReference type="Gene3D" id="1.10.10.10">
    <property type="entry name" value="Winged helix-like DNA-binding domain superfamily/Winged helix DNA-binding domain"/>
    <property type="match status" value="1"/>
</dbReference>
<dbReference type="InterPro" id="IPR036390">
    <property type="entry name" value="WH_DNA-bd_sf"/>
</dbReference>
<reference evidence="5 6" key="1">
    <citation type="submission" date="2017-03" db="EMBL/GenBank/DDBJ databases">
        <authorList>
            <person name="Afonso C.L."/>
            <person name="Miller P.J."/>
            <person name="Scott M.A."/>
            <person name="Spackman E."/>
            <person name="Goraichik I."/>
            <person name="Dimitrov K.M."/>
            <person name="Suarez D.L."/>
            <person name="Swayne D.E."/>
        </authorList>
    </citation>
    <scope>NUCLEOTIDE SEQUENCE [LARGE SCALE GENOMIC DNA]</scope>
    <source>
        <strain evidence="5 6">CECT 7971</strain>
    </source>
</reference>
<dbReference type="CDD" id="cd07377">
    <property type="entry name" value="WHTH_GntR"/>
    <property type="match status" value="1"/>
</dbReference>
<dbReference type="Gene3D" id="1.20.120.530">
    <property type="entry name" value="GntR ligand-binding domain-like"/>
    <property type="match status" value="1"/>
</dbReference>
<evidence type="ECO:0000256" key="3">
    <source>
        <dbReference type="ARBA" id="ARBA00023163"/>
    </source>
</evidence>
<evidence type="ECO:0000313" key="5">
    <source>
        <dbReference type="EMBL" id="SLN14525.1"/>
    </source>
</evidence>
<dbReference type="PROSITE" id="PS50949">
    <property type="entry name" value="HTH_GNTR"/>
    <property type="match status" value="1"/>
</dbReference>
<dbReference type="AlphaFoldDB" id="A0A1Y5RCY6"/>
<dbReference type="SMART" id="SM00895">
    <property type="entry name" value="FCD"/>
    <property type="match status" value="1"/>
</dbReference>
<dbReference type="EMBL" id="FWFW01000001">
    <property type="protein sequence ID" value="SLN14525.1"/>
    <property type="molecule type" value="Genomic_DNA"/>
</dbReference>
<keyword evidence="6" id="KW-1185">Reference proteome</keyword>
<keyword evidence="1" id="KW-0805">Transcription regulation</keyword>
<dbReference type="InterPro" id="IPR011711">
    <property type="entry name" value="GntR_C"/>
</dbReference>
<dbReference type="InterPro" id="IPR000524">
    <property type="entry name" value="Tscrpt_reg_HTH_GntR"/>
</dbReference>
<evidence type="ECO:0000256" key="2">
    <source>
        <dbReference type="ARBA" id="ARBA00023125"/>
    </source>
</evidence>
<evidence type="ECO:0000256" key="1">
    <source>
        <dbReference type="ARBA" id="ARBA00023015"/>
    </source>
</evidence>
<feature type="domain" description="HTH gntR-type" evidence="4">
    <location>
        <begin position="11"/>
        <end position="78"/>
    </location>
</feature>
<dbReference type="SUPFAM" id="SSF46785">
    <property type="entry name" value="Winged helix' DNA-binding domain"/>
    <property type="match status" value="1"/>
</dbReference>
<dbReference type="Proteomes" id="UP000193307">
    <property type="component" value="Unassembled WGS sequence"/>
</dbReference>
<dbReference type="InterPro" id="IPR008920">
    <property type="entry name" value="TF_FadR/GntR_C"/>
</dbReference>
<evidence type="ECO:0000259" key="4">
    <source>
        <dbReference type="PROSITE" id="PS50949"/>
    </source>
</evidence>
<dbReference type="PANTHER" id="PTHR43537:SF45">
    <property type="entry name" value="GNTR FAMILY REGULATORY PROTEIN"/>
    <property type="match status" value="1"/>
</dbReference>
<proteinExistence type="predicted"/>
<name>A0A1Y5RCY6_9RHOB</name>
<protein>
    <submittedName>
        <fullName evidence="5">Putative HTH-type transcriptional regulator YdfH</fullName>
    </submittedName>
</protein>
<dbReference type="InterPro" id="IPR036388">
    <property type="entry name" value="WH-like_DNA-bd_sf"/>
</dbReference>
<keyword evidence="2" id="KW-0238">DNA-binding</keyword>
<dbReference type="SUPFAM" id="SSF48008">
    <property type="entry name" value="GntR ligand-binding domain-like"/>
    <property type="match status" value="1"/>
</dbReference>
<dbReference type="PANTHER" id="PTHR43537">
    <property type="entry name" value="TRANSCRIPTIONAL REGULATOR, GNTR FAMILY"/>
    <property type="match status" value="1"/>
</dbReference>
<dbReference type="Pfam" id="PF07729">
    <property type="entry name" value="FCD"/>
    <property type="match status" value="1"/>
</dbReference>